<organism evidence="3 4">
    <name type="scientific">Streptomyces sodiiphilus</name>
    <dbReference type="NCBI Taxonomy" id="226217"/>
    <lineage>
        <taxon>Bacteria</taxon>
        <taxon>Bacillati</taxon>
        <taxon>Actinomycetota</taxon>
        <taxon>Actinomycetes</taxon>
        <taxon>Kitasatosporales</taxon>
        <taxon>Streptomycetaceae</taxon>
        <taxon>Streptomyces</taxon>
    </lineage>
</organism>
<accession>A0ABN2P473</accession>
<protein>
    <recommendedName>
        <fullName evidence="2">DUF397 domain-containing protein</fullName>
    </recommendedName>
</protein>
<keyword evidence="4" id="KW-1185">Reference proteome</keyword>
<name>A0ABN2P473_9ACTN</name>
<feature type="region of interest" description="Disordered" evidence="1">
    <location>
        <begin position="1"/>
        <end position="44"/>
    </location>
</feature>
<comment type="caution">
    <text evidence="3">The sequence shown here is derived from an EMBL/GenBank/DDBJ whole genome shotgun (WGS) entry which is preliminary data.</text>
</comment>
<dbReference type="EMBL" id="BAAAMJ010000018">
    <property type="protein sequence ID" value="GAA1911682.1"/>
    <property type="molecule type" value="Genomic_DNA"/>
</dbReference>
<dbReference type="RefSeq" id="WP_344260959.1">
    <property type="nucleotide sequence ID" value="NZ_BAAAMJ010000018.1"/>
</dbReference>
<sequence>MYRPHWQKSSFSGSDGSDNCLEAARGPAGSGGLLLRESDRPETVLTTTPARLHALLDAARAHGPGGT</sequence>
<gene>
    <name evidence="3" type="ORF">GCM10009716_22050</name>
</gene>
<feature type="domain" description="DUF397" evidence="2">
    <location>
        <begin position="5"/>
        <end position="60"/>
    </location>
</feature>
<dbReference type="Pfam" id="PF04149">
    <property type="entry name" value="DUF397"/>
    <property type="match status" value="1"/>
</dbReference>
<reference evidence="3 4" key="1">
    <citation type="journal article" date="2019" name="Int. J. Syst. Evol. Microbiol.">
        <title>The Global Catalogue of Microorganisms (GCM) 10K type strain sequencing project: providing services to taxonomists for standard genome sequencing and annotation.</title>
        <authorList>
            <consortium name="The Broad Institute Genomics Platform"/>
            <consortium name="The Broad Institute Genome Sequencing Center for Infectious Disease"/>
            <person name="Wu L."/>
            <person name="Ma J."/>
        </authorList>
    </citation>
    <scope>NUCLEOTIDE SEQUENCE [LARGE SCALE GENOMIC DNA]</scope>
    <source>
        <strain evidence="3 4">JCM 13581</strain>
    </source>
</reference>
<proteinExistence type="predicted"/>
<dbReference type="Proteomes" id="UP001501303">
    <property type="component" value="Unassembled WGS sequence"/>
</dbReference>
<dbReference type="InterPro" id="IPR007278">
    <property type="entry name" value="DUF397"/>
</dbReference>
<evidence type="ECO:0000313" key="3">
    <source>
        <dbReference type="EMBL" id="GAA1911682.1"/>
    </source>
</evidence>
<evidence type="ECO:0000256" key="1">
    <source>
        <dbReference type="SAM" id="MobiDB-lite"/>
    </source>
</evidence>
<evidence type="ECO:0000313" key="4">
    <source>
        <dbReference type="Proteomes" id="UP001501303"/>
    </source>
</evidence>
<evidence type="ECO:0000259" key="2">
    <source>
        <dbReference type="Pfam" id="PF04149"/>
    </source>
</evidence>
<feature type="compositionally biased region" description="Polar residues" evidence="1">
    <location>
        <begin position="7"/>
        <end position="17"/>
    </location>
</feature>